<sequence>MTQRSERATRRTFIGAILAKKPSEIANLPLDRDDDSDLPGGQINLPLGRTPRLQYITVLLSNLIREGILLEEGLSLRNQWRKIFYLKLGPNADNLLNGSLKIGICSPVKELVKGDNKGLVEERKQKKGANCPRTTKPHSQTNLKTIRETIQGREVDCIVLD</sequence>
<proteinExistence type="predicted"/>
<evidence type="ECO:0000313" key="1">
    <source>
        <dbReference type="EMBL" id="GJJ13880.1"/>
    </source>
</evidence>
<evidence type="ECO:0000313" key="2">
    <source>
        <dbReference type="Proteomes" id="UP001050691"/>
    </source>
</evidence>
<protein>
    <submittedName>
        <fullName evidence="1">Uncharacterized protein</fullName>
    </submittedName>
</protein>
<name>A0AAV5ALZ3_9AGAM</name>
<reference evidence="1" key="1">
    <citation type="submission" date="2021-10" db="EMBL/GenBank/DDBJ databases">
        <title>De novo Genome Assembly of Clathrus columnatus (Basidiomycota, Fungi) Using Illumina and Nanopore Sequence Data.</title>
        <authorList>
            <person name="Ogiso-Tanaka E."/>
            <person name="Itagaki H."/>
            <person name="Hosoya T."/>
            <person name="Hosaka K."/>
        </authorList>
    </citation>
    <scope>NUCLEOTIDE SEQUENCE</scope>
    <source>
        <strain evidence="1">MO-923</strain>
    </source>
</reference>
<dbReference type="AlphaFoldDB" id="A0AAV5ALZ3"/>
<accession>A0AAV5ALZ3</accession>
<gene>
    <name evidence="1" type="ORF">Clacol_008137</name>
</gene>
<dbReference type="EMBL" id="BPWL01000009">
    <property type="protein sequence ID" value="GJJ13880.1"/>
    <property type="molecule type" value="Genomic_DNA"/>
</dbReference>
<keyword evidence="2" id="KW-1185">Reference proteome</keyword>
<dbReference type="Proteomes" id="UP001050691">
    <property type="component" value="Unassembled WGS sequence"/>
</dbReference>
<comment type="caution">
    <text evidence="1">The sequence shown here is derived from an EMBL/GenBank/DDBJ whole genome shotgun (WGS) entry which is preliminary data.</text>
</comment>
<organism evidence="1 2">
    <name type="scientific">Clathrus columnatus</name>
    <dbReference type="NCBI Taxonomy" id="1419009"/>
    <lineage>
        <taxon>Eukaryota</taxon>
        <taxon>Fungi</taxon>
        <taxon>Dikarya</taxon>
        <taxon>Basidiomycota</taxon>
        <taxon>Agaricomycotina</taxon>
        <taxon>Agaricomycetes</taxon>
        <taxon>Phallomycetidae</taxon>
        <taxon>Phallales</taxon>
        <taxon>Clathraceae</taxon>
        <taxon>Clathrus</taxon>
    </lineage>
</organism>